<organism evidence="3 4">
    <name type="scientific">Nakamurella endophytica</name>
    <dbReference type="NCBI Taxonomy" id="1748367"/>
    <lineage>
        <taxon>Bacteria</taxon>
        <taxon>Bacillati</taxon>
        <taxon>Actinomycetota</taxon>
        <taxon>Actinomycetes</taxon>
        <taxon>Nakamurellales</taxon>
        <taxon>Nakamurellaceae</taxon>
        <taxon>Nakamurella</taxon>
    </lineage>
</organism>
<feature type="transmembrane region" description="Helical" evidence="2">
    <location>
        <begin position="70"/>
        <end position="89"/>
    </location>
</feature>
<evidence type="ECO:0000313" key="4">
    <source>
        <dbReference type="Proteomes" id="UP000655208"/>
    </source>
</evidence>
<evidence type="ECO:0000256" key="1">
    <source>
        <dbReference type="SAM" id="MobiDB-lite"/>
    </source>
</evidence>
<keyword evidence="2" id="KW-1133">Transmembrane helix</keyword>
<evidence type="ECO:0000313" key="3">
    <source>
        <dbReference type="EMBL" id="GGM17023.1"/>
    </source>
</evidence>
<feature type="compositionally biased region" description="Low complexity" evidence="1">
    <location>
        <begin position="125"/>
        <end position="137"/>
    </location>
</feature>
<sequence length="226" mass="23573">MAEPDRVAPDARGPRAGTAGRGTVGAVHRRYLRPGWIAGHLLVLLAAVVCVRLGVWQWDRSHAASGTVQNLGYAILWPVFGAAFIYMWIRFLRLEDARDEADAAAPPGPAAEAIDDPDIPPAGPAPRTARPAPSAGTGDATGQPRTAGDRPDRATAADVPPEDATEATEPDGVAAPLPGTPASRAVTVGVGYVGVDDEDDPELAAYNRALAALAATETDKDHRRAR</sequence>
<proteinExistence type="predicted"/>
<comment type="caution">
    <text evidence="3">The sequence shown here is derived from an EMBL/GenBank/DDBJ whole genome shotgun (WGS) entry which is preliminary data.</text>
</comment>
<dbReference type="Proteomes" id="UP000655208">
    <property type="component" value="Unassembled WGS sequence"/>
</dbReference>
<keyword evidence="2" id="KW-0472">Membrane</keyword>
<feature type="compositionally biased region" description="Acidic residues" evidence="1">
    <location>
        <begin position="160"/>
        <end position="169"/>
    </location>
</feature>
<accession>A0A917WMR9</accession>
<evidence type="ECO:0008006" key="5">
    <source>
        <dbReference type="Google" id="ProtNLM"/>
    </source>
</evidence>
<reference evidence="3" key="1">
    <citation type="journal article" date="2014" name="Int. J. Syst. Evol. Microbiol.">
        <title>Complete genome sequence of Corynebacterium casei LMG S-19264T (=DSM 44701T), isolated from a smear-ripened cheese.</title>
        <authorList>
            <consortium name="US DOE Joint Genome Institute (JGI-PGF)"/>
            <person name="Walter F."/>
            <person name="Albersmeier A."/>
            <person name="Kalinowski J."/>
            <person name="Ruckert C."/>
        </authorList>
    </citation>
    <scope>NUCLEOTIDE SEQUENCE</scope>
    <source>
        <strain evidence="3">CGMCC 4.7308</strain>
    </source>
</reference>
<feature type="region of interest" description="Disordered" evidence="1">
    <location>
        <begin position="1"/>
        <end position="21"/>
    </location>
</feature>
<evidence type="ECO:0000256" key="2">
    <source>
        <dbReference type="SAM" id="Phobius"/>
    </source>
</evidence>
<reference evidence="3" key="2">
    <citation type="submission" date="2020-09" db="EMBL/GenBank/DDBJ databases">
        <authorList>
            <person name="Sun Q."/>
            <person name="Zhou Y."/>
        </authorList>
    </citation>
    <scope>NUCLEOTIDE SEQUENCE</scope>
    <source>
        <strain evidence="3">CGMCC 4.7308</strain>
    </source>
</reference>
<feature type="transmembrane region" description="Helical" evidence="2">
    <location>
        <begin position="37"/>
        <end position="58"/>
    </location>
</feature>
<name>A0A917WMR9_9ACTN</name>
<dbReference type="AlphaFoldDB" id="A0A917WMR9"/>
<gene>
    <name evidence="3" type="ORF">GCM10011594_41360</name>
</gene>
<protein>
    <recommendedName>
        <fullName evidence="5">DNA-binding transcriptional regulator of glucitol operon</fullName>
    </recommendedName>
</protein>
<keyword evidence="4" id="KW-1185">Reference proteome</keyword>
<feature type="region of interest" description="Disordered" evidence="1">
    <location>
        <begin position="102"/>
        <end position="184"/>
    </location>
</feature>
<feature type="compositionally biased region" description="Basic and acidic residues" evidence="1">
    <location>
        <begin position="1"/>
        <end position="13"/>
    </location>
</feature>
<dbReference type="EMBL" id="BMNA01000017">
    <property type="protein sequence ID" value="GGM17023.1"/>
    <property type="molecule type" value="Genomic_DNA"/>
</dbReference>
<keyword evidence="2" id="KW-0812">Transmembrane</keyword>